<dbReference type="PANTHER" id="PTHR43730">
    <property type="entry name" value="BETA-MANNOSIDASE"/>
    <property type="match status" value="1"/>
</dbReference>
<dbReference type="Gene3D" id="3.20.20.80">
    <property type="entry name" value="Glycosidases"/>
    <property type="match status" value="1"/>
</dbReference>
<dbReference type="Proteomes" id="UP000029095">
    <property type="component" value="Unassembled WGS sequence"/>
</dbReference>
<comment type="caution">
    <text evidence="3">The sequence shown here is derived from an EMBL/GenBank/DDBJ whole genome shotgun (WGS) entry which is preliminary data.</text>
</comment>
<keyword evidence="1" id="KW-0378">Hydrolase</keyword>
<evidence type="ECO:0008006" key="5">
    <source>
        <dbReference type="Google" id="ProtNLM"/>
    </source>
</evidence>
<dbReference type="InterPro" id="IPR050887">
    <property type="entry name" value="Beta-mannosidase_GH2"/>
</dbReference>
<organism evidence="3 4">
    <name type="scientific">Streptomyces mutabilis</name>
    <dbReference type="NCBI Taxonomy" id="67332"/>
    <lineage>
        <taxon>Bacteria</taxon>
        <taxon>Bacillati</taxon>
        <taxon>Actinomycetota</taxon>
        <taxon>Actinomycetes</taxon>
        <taxon>Kitasatosporales</taxon>
        <taxon>Streptomycetaceae</taxon>
        <taxon>Streptomyces</taxon>
    </lineage>
</organism>
<dbReference type="AlphaFoldDB" id="A0A086MXT4"/>
<dbReference type="GO" id="GO:0006516">
    <property type="term" value="P:glycoprotein catabolic process"/>
    <property type="evidence" value="ECO:0007669"/>
    <property type="project" value="TreeGrafter"/>
</dbReference>
<dbReference type="SUPFAM" id="SSF51445">
    <property type="entry name" value="(Trans)glycosidases"/>
    <property type="match status" value="1"/>
</dbReference>
<evidence type="ECO:0000256" key="1">
    <source>
        <dbReference type="ARBA" id="ARBA00023295"/>
    </source>
</evidence>
<gene>
    <name evidence="3" type="ORF">FM21_23205</name>
</gene>
<dbReference type="GO" id="GO:0004567">
    <property type="term" value="F:beta-mannosidase activity"/>
    <property type="evidence" value="ECO:0007669"/>
    <property type="project" value="TreeGrafter"/>
</dbReference>
<evidence type="ECO:0000256" key="2">
    <source>
        <dbReference type="SAM" id="MobiDB-lite"/>
    </source>
</evidence>
<proteinExistence type="predicted"/>
<name>A0A086MXT4_9ACTN</name>
<dbReference type="InterPro" id="IPR017853">
    <property type="entry name" value="GH"/>
</dbReference>
<dbReference type="STRING" id="1915400.FM21_23205"/>
<dbReference type="EMBL" id="JNFQ01000002">
    <property type="protein sequence ID" value="KFG73702.1"/>
    <property type="molecule type" value="Genomic_DNA"/>
</dbReference>
<reference evidence="3 4" key="1">
    <citation type="submission" date="2014-05" db="EMBL/GenBank/DDBJ databases">
        <title>Complete genome sequence of the Streptomyces mutabilis TRM45540.</title>
        <authorList>
            <person name="Luo X."/>
            <person name="Zhang L."/>
        </authorList>
    </citation>
    <scope>NUCLEOTIDE SEQUENCE [LARGE SCALE GENOMIC DNA]</scope>
    <source>
        <strain evidence="3 4">TRM45540</strain>
    </source>
</reference>
<dbReference type="PANTHER" id="PTHR43730:SF1">
    <property type="entry name" value="BETA-MANNOSIDASE"/>
    <property type="match status" value="1"/>
</dbReference>
<sequence length="393" mass="43064">MARSTVRRLLLSGDLPPGSHSLEEPDFAEALCLPARPVDGYRALMPDSPVLDRCLAVFGDARFGEYTTRTRLAERHPRVGGRAYLARYARRRGEVGPGTPATSRRALPGGRLAPDSPGMLHHQKAEDGNGKLNRGVERHFTLPEADFDRWHYPAQVVQARAVATGIEHWRSHWPLCAGTVVWQINDCWPVSSWAAVDGDGRLKPLYHELRRVYADRLLTLRPGGEGPVLAVVNQAAEPWRAPVTLRRVRADGTEVARLVLDVAVGPRSVHRQGVPRELVPDERSGKELLVADCDGLRALHVPVPDKDFACPVPRYDVAVESRARREASTAEVVVTAHTLVRDLLLQADRLGPDTACDTGLRTLLPGERARLRVTGAAETGADAVTALYCVEPA</sequence>
<dbReference type="HOGENOM" id="CLU_701919_0_0_11"/>
<accession>A0A086MXT4</accession>
<keyword evidence="1" id="KW-0326">Glycosidase</keyword>
<protein>
    <recommendedName>
        <fullName evidence="5">Beta-mannosidase</fullName>
    </recommendedName>
</protein>
<evidence type="ECO:0000313" key="4">
    <source>
        <dbReference type="Proteomes" id="UP000029095"/>
    </source>
</evidence>
<evidence type="ECO:0000313" key="3">
    <source>
        <dbReference type="EMBL" id="KFG73702.1"/>
    </source>
</evidence>
<feature type="region of interest" description="Disordered" evidence="2">
    <location>
        <begin position="93"/>
        <end position="133"/>
    </location>
</feature>
<keyword evidence="4" id="KW-1185">Reference proteome</keyword>
<feature type="compositionally biased region" description="Basic and acidic residues" evidence="2">
    <location>
        <begin position="123"/>
        <end position="133"/>
    </location>
</feature>